<dbReference type="GO" id="GO:0042998">
    <property type="term" value="P:positive regulation of Golgi to plasma membrane protein transport"/>
    <property type="evidence" value="ECO:0007669"/>
    <property type="project" value="TreeGrafter"/>
</dbReference>
<feature type="region of interest" description="Disordered" evidence="1">
    <location>
        <begin position="1"/>
        <end position="165"/>
    </location>
</feature>
<proteinExistence type="predicted"/>
<feature type="compositionally biased region" description="Polar residues" evidence="1">
    <location>
        <begin position="42"/>
        <end position="63"/>
    </location>
</feature>
<evidence type="ECO:0000313" key="3">
    <source>
        <dbReference type="Proteomes" id="UP000289886"/>
    </source>
</evidence>
<accession>A0A444U0V1</accession>
<dbReference type="GO" id="GO:0071253">
    <property type="term" value="F:connexin binding"/>
    <property type="evidence" value="ECO:0007669"/>
    <property type="project" value="InterPro"/>
</dbReference>
<evidence type="ECO:0000256" key="1">
    <source>
        <dbReference type="SAM" id="MobiDB-lite"/>
    </source>
</evidence>
<organism evidence="2 3">
    <name type="scientific">Acipenser ruthenus</name>
    <name type="common">Sterlet sturgeon</name>
    <dbReference type="NCBI Taxonomy" id="7906"/>
    <lineage>
        <taxon>Eukaryota</taxon>
        <taxon>Metazoa</taxon>
        <taxon>Chordata</taxon>
        <taxon>Craniata</taxon>
        <taxon>Vertebrata</taxon>
        <taxon>Euteleostomi</taxon>
        <taxon>Actinopterygii</taxon>
        <taxon>Chondrostei</taxon>
        <taxon>Acipenseriformes</taxon>
        <taxon>Acipenseridae</taxon>
        <taxon>Acipenser</taxon>
    </lineage>
</organism>
<dbReference type="PANTHER" id="PTHR28581:SF1">
    <property type="entry name" value="CONSORTIN"/>
    <property type="match status" value="1"/>
</dbReference>
<feature type="region of interest" description="Disordered" evidence="1">
    <location>
        <begin position="231"/>
        <end position="261"/>
    </location>
</feature>
<feature type="compositionally biased region" description="Polar residues" evidence="1">
    <location>
        <begin position="80"/>
        <end position="96"/>
    </location>
</feature>
<dbReference type="AlphaFoldDB" id="A0A444U0V1"/>
<dbReference type="GO" id="GO:0005886">
    <property type="term" value="C:plasma membrane"/>
    <property type="evidence" value="ECO:0007669"/>
    <property type="project" value="TreeGrafter"/>
</dbReference>
<sequence>MDEEETQRNKVAKQMKGAVDPENSVDRGSPRTTIPASDENENQIQGSVSGHRQAQQDCVNNNETDPHSKTGDSRGLAQGLKNSKAANCSDSPSANTEGVKGKGTSPKSNGKHKKGMKADSSGVVPEACTVVALDGISNGCQGPGEEEEEEEEGDRDGDVLEGSTSCQQKIEKTGLLQSLFSLLQGGMEQSDSSMLPQCLHQCIEIVTIGNILEIQIKKESRPVSGDQALWKLSEHSGSSGAGNADEALHDTPKVRGNPSEA</sequence>
<dbReference type="GO" id="GO:0005802">
    <property type="term" value="C:trans-Golgi network"/>
    <property type="evidence" value="ECO:0007669"/>
    <property type="project" value="InterPro"/>
</dbReference>
<dbReference type="Proteomes" id="UP000289886">
    <property type="component" value="Unassembled WGS sequence"/>
</dbReference>
<feature type="compositionally biased region" description="Acidic residues" evidence="1">
    <location>
        <begin position="144"/>
        <end position="155"/>
    </location>
</feature>
<dbReference type="GO" id="GO:0030133">
    <property type="term" value="C:transport vesicle"/>
    <property type="evidence" value="ECO:0007669"/>
    <property type="project" value="TreeGrafter"/>
</dbReference>
<name>A0A444U0V1_ACIRT</name>
<comment type="caution">
    <text evidence="2">The sequence shown here is derived from an EMBL/GenBank/DDBJ whole genome shotgun (WGS) entry which is preliminary data.</text>
</comment>
<reference evidence="2 3" key="1">
    <citation type="submission" date="2019-01" db="EMBL/GenBank/DDBJ databases">
        <title>Draft Genome and Complete Hox-Cluster Characterization of the Sterlet Sturgeon (Acipenser ruthenus).</title>
        <authorList>
            <person name="Wei Q."/>
        </authorList>
    </citation>
    <scope>NUCLEOTIDE SEQUENCE [LARGE SCALE GENOMIC DNA]</scope>
    <source>
        <strain evidence="2">WHYD16114868_AA</strain>
        <tissue evidence="2">Blood</tissue>
    </source>
</reference>
<dbReference type="PANTHER" id="PTHR28581">
    <property type="entry name" value="CONSORTIN"/>
    <property type="match status" value="1"/>
</dbReference>
<dbReference type="InterPro" id="IPR042318">
    <property type="entry name" value="Consortin"/>
</dbReference>
<gene>
    <name evidence="2" type="ORF">EOD39_9398</name>
</gene>
<dbReference type="EMBL" id="SCEB01215578">
    <property type="protein sequence ID" value="RXM28782.1"/>
    <property type="molecule type" value="Genomic_DNA"/>
</dbReference>
<evidence type="ECO:0000313" key="2">
    <source>
        <dbReference type="EMBL" id="RXM28782.1"/>
    </source>
</evidence>
<keyword evidence="3" id="KW-1185">Reference proteome</keyword>
<protein>
    <submittedName>
        <fullName evidence="2">Uncharacterized protein</fullName>
    </submittedName>
</protein>